<reference evidence="9 10" key="1">
    <citation type="journal article" date="2018" name="Mol. Genet. Genomics">
        <title>The red deer Cervus elaphus genome CerEla1.0: sequencing, annotating, genes, and chromosomes.</title>
        <authorList>
            <person name="Bana N.A."/>
            <person name="Nyiri A."/>
            <person name="Nagy J."/>
            <person name="Frank K."/>
            <person name="Nagy T."/>
            <person name="Steger V."/>
            <person name="Schiller M."/>
            <person name="Lakatos P."/>
            <person name="Sugar L."/>
            <person name="Horn P."/>
            <person name="Barta E."/>
            <person name="Orosz L."/>
        </authorList>
    </citation>
    <scope>NUCLEOTIDE SEQUENCE [LARGE SCALE GENOMIC DNA]</scope>
    <source>
        <strain evidence="9">Hungarian</strain>
    </source>
</reference>
<dbReference type="GO" id="GO:0006397">
    <property type="term" value="P:mRNA processing"/>
    <property type="evidence" value="ECO:0007669"/>
    <property type="project" value="UniProtKB-KW"/>
</dbReference>
<proteinExistence type="inferred from homology"/>
<accession>A0A212C2S6</accession>
<evidence type="ECO:0000256" key="5">
    <source>
        <dbReference type="ARBA" id="ARBA00023187"/>
    </source>
</evidence>
<organism evidence="9 10">
    <name type="scientific">Cervus elaphus hippelaphus</name>
    <name type="common">European red deer</name>
    <dbReference type="NCBI Taxonomy" id="46360"/>
    <lineage>
        <taxon>Eukaryota</taxon>
        <taxon>Metazoa</taxon>
        <taxon>Chordata</taxon>
        <taxon>Craniata</taxon>
        <taxon>Vertebrata</taxon>
        <taxon>Euteleostomi</taxon>
        <taxon>Mammalia</taxon>
        <taxon>Eutheria</taxon>
        <taxon>Laurasiatheria</taxon>
        <taxon>Artiodactyla</taxon>
        <taxon>Ruminantia</taxon>
        <taxon>Pecora</taxon>
        <taxon>Cervidae</taxon>
        <taxon>Cervinae</taxon>
        <taxon>Cervus</taxon>
    </lineage>
</organism>
<comment type="similarity">
    <text evidence="2 8">Belongs to the snRNP core protein family.</text>
</comment>
<dbReference type="Proteomes" id="UP000242450">
    <property type="component" value="Chromosome 32"/>
</dbReference>
<comment type="caution">
    <text evidence="9">The sequence shown here is derived from an EMBL/GenBank/DDBJ whole genome shotgun (WGS) entry which is preliminary data.</text>
</comment>
<keyword evidence="3 8" id="KW-0963">Cytoplasm</keyword>
<dbReference type="InterPro" id="IPR027248">
    <property type="entry name" value="Sm_D2"/>
</dbReference>
<evidence type="ECO:0000256" key="3">
    <source>
        <dbReference type="ARBA" id="ARBA00022490"/>
    </source>
</evidence>
<dbReference type="EMBL" id="MKHE01000032">
    <property type="protein sequence ID" value="OWK00309.1"/>
    <property type="molecule type" value="Genomic_DNA"/>
</dbReference>
<dbReference type="GO" id="GO:0005829">
    <property type="term" value="C:cytosol"/>
    <property type="evidence" value="ECO:0007669"/>
    <property type="project" value="UniProtKB-SubCell"/>
</dbReference>
<dbReference type="OrthoDB" id="10428398at2759"/>
<evidence type="ECO:0000256" key="1">
    <source>
        <dbReference type="ARBA" id="ARBA00004123"/>
    </source>
</evidence>
<evidence type="ECO:0000313" key="10">
    <source>
        <dbReference type="Proteomes" id="UP000242450"/>
    </source>
</evidence>
<keyword evidence="5 8" id="KW-0508">mRNA splicing</keyword>
<dbReference type="GO" id="GO:0008380">
    <property type="term" value="P:RNA splicing"/>
    <property type="evidence" value="ECO:0007669"/>
    <property type="project" value="UniProtKB-KW"/>
</dbReference>
<comment type="subcellular location">
    <subcellularLocation>
        <location evidence="8">Cytoplasm</location>
        <location evidence="8">Cytosol</location>
    </subcellularLocation>
    <subcellularLocation>
        <location evidence="1 8">Nucleus</location>
    </subcellularLocation>
    <text evidence="8">SMN-mediated assembly into core snRNPs occurs in the cytosol before SMN-mediated transport to the nucleus to be included in spliceosomes.</text>
</comment>
<keyword evidence="4 8" id="KW-0507">mRNA processing</keyword>
<sequence length="113" mass="13170">MMYHRLGLSQSNAEMVVTVSLLNKPWRQMTLEELQEWEEEELNVGPFSVLTKLVKNSTKGLINRRNNRTLLGWEMWTQVPKKSKPVNKDHCISKMLLCKDLVTMVLQNPLIAF</sequence>
<keyword evidence="10" id="KW-1185">Reference proteome</keyword>
<feature type="non-terminal residue" evidence="9">
    <location>
        <position position="113"/>
    </location>
</feature>
<evidence type="ECO:0000256" key="7">
    <source>
        <dbReference type="ARBA" id="ARBA00023274"/>
    </source>
</evidence>
<name>A0A212C2S6_CEREH</name>
<dbReference type="Gene3D" id="2.30.30.100">
    <property type="match status" value="1"/>
</dbReference>
<evidence type="ECO:0000256" key="6">
    <source>
        <dbReference type="ARBA" id="ARBA00023242"/>
    </source>
</evidence>
<evidence type="ECO:0000256" key="2">
    <source>
        <dbReference type="ARBA" id="ARBA00008146"/>
    </source>
</evidence>
<protein>
    <recommendedName>
        <fullName evidence="8">Small nuclear ribonucleoprotein Sm D2</fullName>
        <shortName evidence="8">Sm-D2</shortName>
    </recommendedName>
    <alternativeName>
        <fullName evidence="8">snRNP core protein D2</fullName>
    </alternativeName>
</protein>
<dbReference type="GO" id="GO:0030532">
    <property type="term" value="C:small nuclear ribonucleoprotein complex"/>
    <property type="evidence" value="ECO:0007669"/>
    <property type="project" value="InterPro"/>
</dbReference>
<evidence type="ECO:0000256" key="4">
    <source>
        <dbReference type="ARBA" id="ARBA00022664"/>
    </source>
</evidence>
<dbReference type="PANTHER" id="PTHR12777">
    <property type="entry name" value="SMALL NUCLEAR RIBONUCLEOPROTEIN SM D2"/>
    <property type="match status" value="1"/>
</dbReference>
<evidence type="ECO:0000313" key="9">
    <source>
        <dbReference type="EMBL" id="OWK00309.1"/>
    </source>
</evidence>
<comment type="function">
    <text evidence="8">Plays a role in pre-mRNA splicing as a core component of the spliceosomal U1, U2, U4 and U5 small nuclear ribonucleoproteins (snRNPs), the building blocks of the spliceosome. Component of both the pre-catalytic spliceosome B complex and activated spliceosome C complexes. As a component of the minor spliceosome, involved in the splicing of U12-type introns in pre-mRNAs.</text>
</comment>
<keyword evidence="6 8" id="KW-0539">Nucleus</keyword>
<dbReference type="AlphaFoldDB" id="A0A212C2S6"/>
<keyword evidence="7 8" id="KW-0687">Ribonucleoprotein</keyword>
<gene>
    <name evidence="8" type="primary">SNRPD2</name>
    <name evidence="9" type="ORF">Celaphus_00019362</name>
</gene>
<evidence type="ECO:0000256" key="8">
    <source>
        <dbReference type="RuleBase" id="RU365051"/>
    </source>
</evidence>